<proteinExistence type="predicted"/>
<gene>
    <name evidence="1" type="ORF">S12H4_60327</name>
</gene>
<reference evidence="1" key="1">
    <citation type="journal article" date="2014" name="Front. Microbiol.">
        <title>High frequency of phylogenetically diverse reductive dehalogenase-homologous genes in deep subseafloor sedimentary metagenomes.</title>
        <authorList>
            <person name="Kawai M."/>
            <person name="Futagami T."/>
            <person name="Toyoda A."/>
            <person name="Takaki Y."/>
            <person name="Nishi S."/>
            <person name="Hori S."/>
            <person name="Arai W."/>
            <person name="Tsubouchi T."/>
            <person name="Morono Y."/>
            <person name="Uchiyama I."/>
            <person name="Ito T."/>
            <person name="Fujiyama A."/>
            <person name="Inagaki F."/>
            <person name="Takami H."/>
        </authorList>
    </citation>
    <scope>NUCLEOTIDE SEQUENCE</scope>
    <source>
        <strain evidence="1">Expedition CK06-06</strain>
    </source>
</reference>
<name>X1UWZ1_9ZZZZ</name>
<comment type="caution">
    <text evidence="1">The sequence shown here is derived from an EMBL/GenBank/DDBJ whole genome shotgun (WGS) entry which is preliminary data.</text>
</comment>
<dbReference type="AlphaFoldDB" id="X1UWZ1"/>
<feature type="non-terminal residue" evidence="1">
    <location>
        <position position="138"/>
    </location>
</feature>
<sequence>DNSDHILLQQDFEFEFTEENDLKQFKDFKNINFLIYNSFYFATSNDGKTYYNTYGRTDKLEVIYKIKADNTWHSYIYSTSLSDYGVKCFNVTQFMWDNSLARFQDFAIEYVMTGNNSELTVNYASLNCSTSVKGEFRP</sequence>
<feature type="non-terminal residue" evidence="1">
    <location>
        <position position="1"/>
    </location>
</feature>
<accession>X1UWZ1</accession>
<evidence type="ECO:0000313" key="1">
    <source>
        <dbReference type="EMBL" id="GAJ21998.1"/>
    </source>
</evidence>
<organism evidence="1">
    <name type="scientific">marine sediment metagenome</name>
    <dbReference type="NCBI Taxonomy" id="412755"/>
    <lineage>
        <taxon>unclassified sequences</taxon>
        <taxon>metagenomes</taxon>
        <taxon>ecological metagenomes</taxon>
    </lineage>
</organism>
<dbReference type="EMBL" id="BARW01039676">
    <property type="protein sequence ID" value="GAJ21998.1"/>
    <property type="molecule type" value="Genomic_DNA"/>
</dbReference>
<protein>
    <submittedName>
        <fullName evidence="1">Uncharacterized protein</fullName>
    </submittedName>
</protein>